<keyword evidence="2 4" id="KW-0863">Zinc-finger</keyword>
<feature type="domain" description="GRF-type" evidence="5">
    <location>
        <begin position="11"/>
        <end position="51"/>
    </location>
</feature>
<reference evidence="6 7" key="1">
    <citation type="journal article" date="2014" name="Genome Biol.">
        <title>Transcriptome and methylome profiling reveals relics of genome dominance in the mesopolyploid Brassica oleracea.</title>
        <authorList>
            <person name="Parkin I.A."/>
            <person name="Koh C."/>
            <person name="Tang H."/>
            <person name="Robinson S.J."/>
            <person name="Kagale S."/>
            <person name="Clarke W.E."/>
            <person name="Town C.D."/>
            <person name="Nixon J."/>
            <person name="Krishnakumar V."/>
            <person name="Bidwell S.L."/>
            <person name="Denoeud F."/>
            <person name="Belcram H."/>
            <person name="Links M.G."/>
            <person name="Just J."/>
            <person name="Clarke C."/>
            <person name="Bender T."/>
            <person name="Huebert T."/>
            <person name="Mason A.S."/>
            <person name="Pires J.C."/>
            <person name="Barker G."/>
            <person name="Moore J."/>
            <person name="Walley P.G."/>
            <person name="Manoli S."/>
            <person name="Batley J."/>
            <person name="Edwards D."/>
            <person name="Nelson M.N."/>
            <person name="Wang X."/>
            <person name="Paterson A.H."/>
            <person name="King G."/>
            <person name="Bancroft I."/>
            <person name="Chalhoub B."/>
            <person name="Sharpe A.G."/>
        </authorList>
    </citation>
    <scope>NUCLEOTIDE SEQUENCE</scope>
    <source>
        <strain evidence="6 7">cv. TO1000</strain>
    </source>
</reference>
<protein>
    <recommendedName>
        <fullName evidence="5">GRF-type domain-containing protein</fullName>
    </recommendedName>
</protein>
<keyword evidence="1" id="KW-0479">Metal-binding</keyword>
<dbReference type="HOGENOM" id="CLU_134040_1_1_1"/>
<evidence type="ECO:0000256" key="1">
    <source>
        <dbReference type="ARBA" id="ARBA00022723"/>
    </source>
</evidence>
<proteinExistence type="predicted"/>
<dbReference type="Pfam" id="PF06839">
    <property type="entry name" value="Zn_ribbon_GRF"/>
    <property type="match status" value="1"/>
</dbReference>
<accession>A0A0D3BTA4</accession>
<evidence type="ECO:0000313" key="7">
    <source>
        <dbReference type="Proteomes" id="UP000032141"/>
    </source>
</evidence>
<keyword evidence="7" id="KW-1185">Reference proteome</keyword>
<name>A0A0D3BTA4_BRAOL</name>
<dbReference type="AlphaFoldDB" id="A0A0D3BTA4"/>
<evidence type="ECO:0000256" key="3">
    <source>
        <dbReference type="ARBA" id="ARBA00022833"/>
    </source>
</evidence>
<dbReference type="PROSITE" id="PS51999">
    <property type="entry name" value="ZF_GRF"/>
    <property type="match status" value="1"/>
</dbReference>
<dbReference type="GO" id="GO:0008270">
    <property type="term" value="F:zinc ion binding"/>
    <property type="evidence" value="ECO:0007669"/>
    <property type="project" value="UniProtKB-KW"/>
</dbReference>
<dbReference type="EnsemblPlants" id="Bo4g052650.1">
    <property type="protein sequence ID" value="Bo4g052650.1"/>
    <property type="gene ID" value="Bo4g052650"/>
</dbReference>
<dbReference type="Gramene" id="Bo4g052650.1">
    <property type="protein sequence ID" value="Bo4g052650.1"/>
    <property type="gene ID" value="Bo4g052650"/>
</dbReference>
<organism evidence="6 7">
    <name type="scientific">Brassica oleracea var. oleracea</name>
    <dbReference type="NCBI Taxonomy" id="109376"/>
    <lineage>
        <taxon>Eukaryota</taxon>
        <taxon>Viridiplantae</taxon>
        <taxon>Streptophyta</taxon>
        <taxon>Embryophyta</taxon>
        <taxon>Tracheophyta</taxon>
        <taxon>Spermatophyta</taxon>
        <taxon>Magnoliopsida</taxon>
        <taxon>eudicotyledons</taxon>
        <taxon>Gunneridae</taxon>
        <taxon>Pentapetalae</taxon>
        <taxon>rosids</taxon>
        <taxon>malvids</taxon>
        <taxon>Brassicales</taxon>
        <taxon>Brassicaceae</taxon>
        <taxon>Brassiceae</taxon>
        <taxon>Brassica</taxon>
    </lineage>
</organism>
<evidence type="ECO:0000256" key="4">
    <source>
        <dbReference type="PROSITE-ProRule" id="PRU01343"/>
    </source>
</evidence>
<dbReference type="InterPro" id="IPR010666">
    <property type="entry name" value="Znf_GRF"/>
</dbReference>
<keyword evidence="3" id="KW-0862">Zinc</keyword>
<evidence type="ECO:0000256" key="2">
    <source>
        <dbReference type="ARBA" id="ARBA00022771"/>
    </source>
</evidence>
<evidence type="ECO:0000313" key="6">
    <source>
        <dbReference type="EnsemblPlants" id="Bo4g052650.1"/>
    </source>
</evidence>
<evidence type="ECO:0000259" key="5">
    <source>
        <dbReference type="PROSITE" id="PS51999"/>
    </source>
</evidence>
<dbReference type="Proteomes" id="UP000032141">
    <property type="component" value="Chromosome C4"/>
</dbReference>
<dbReference type="PANTHER" id="PTHR33248">
    <property type="entry name" value="ZINC ION-BINDING PROTEIN"/>
    <property type="match status" value="1"/>
</dbReference>
<reference evidence="6" key="2">
    <citation type="submission" date="2015-03" db="UniProtKB">
        <authorList>
            <consortium name="EnsemblPlants"/>
        </authorList>
    </citation>
    <scope>IDENTIFICATION</scope>
</reference>
<sequence>MENVQGIPRQCHCGSQTIVLTSRTQENPGRRFFRCGTTSGPGHLFKWVDEASSEELGLLADRQAMLEQDLTQLKQDVLDLKTDISEILDVLESIRSNA</sequence>